<protein>
    <submittedName>
        <fullName evidence="2">Uncharacterized protein</fullName>
    </submittedName>
</protein>
<feature type="region of interest" description="Disordered" evidence="1">
    <location>
        <begin position="13"/>
        <end position="60"/>
    </location>
</feature>
<proteinExistence type="predicted"/>
<dbReference type="Proteomes" id="UP000276133">
    <property type="component" value="Unassembled WGS sequence"/>
</dbReference>
<sequence length="191" mass="21752">DVDEDIDQFIQDIRENQVTDDNLADGNNNESVNDQSESDDDDDENYNGDVENQMPKTPEKVSKLLPNLNKTFQNSNKRNENCTNGQNLNVTTSTDDHSDKEFENAEEITRVDTKLISDIIEFILNGNSTRRSLSVLILAVLKKLGLNYRDNEKFLSEINCLTIKSANEQLIRLKKFGLDYFISDGRGDIKI</sequence>
<feature type="compositionally biased region" description="Polar residues" evidence="1">
    <location>
        <begin position="72"/>
        <end position="93"/>
    </location>
</feature>
<evidence type="ECO:0000313" key="3">
    <source>
        <dbReference type="Proteomes" id="UP000276133"/>
    </source>
</evidence>
<dbReference type="AlphaFoldDB" id="A0A3M7R7V2"/>
<keyword evidence="3" id="KW-1185">Reference proteome</keyword>
<gene>
    <name evidence="2" type="ORF">BpHYR1_027580</name>
</gene>
<feature type="non-terminal residue" evidence="2">
    <location>
        <position position="1"/>
    </location>
</feature>
<accession>A0A3M7R7V2</accession>
<organism evidence="2 3">
    <name type="scientific">Brachionus plicatilis</name>
    <name type="common">Marine rotifer</name>
    <name type="synonym">Brachionus muelleri</name>
    <dbReference type="NCBI Taxonomy" id="10195"/>
    <lineage>
        <taxon>Eukaryota</taxon>
        <taxon>Metazoa</taxon>
        <taxon>Spiralia</taxon>
        <taxon>Gnathifera</taxon>
        <taxon>Rotifera</taxon>
        <taxon>Eurotatoria</taxon>
        <taxon>Monogononta</taxon>
        <taxon>Pseudotrocha</taxon>
        <taxon>Ploima</taxon>
        <taxon>Brachionidae</taxon>
        <taxon>Brachionus</taxon>
    </lineage>
</organism>
<evidence type="ECO:0000256" key="1">
    <source>
        <dbReference type="SAM" id="MobiDB-lite"/>
    </source>
</evidence>
<feature type="compositionally biased region" description="Acidic residues" evidence="1">
    <location>
        <begin position="36"/>
        <end position="46"/>
    </location>
</feature>
<feature type="region of interest" description="Disordered" evidence="1">
    <location>
        <begin position="72"/>
        <end position="99"/>
    </location>
</feature>
<dbReference type="EMBL" id="REGN01004035">
    <property type="protein sequence ID" value="RNA19494.1"/>
    <property type="molecule type" value="Genomic_DNA"/>
</dbReference>
<evidence type="ECO:0000313" key="2">
    <source>
        <dbReference type="EMBL" id="RNA19494.1"/>
    </source>
</evidence>
<reference evidence="2 3" key="1">
    <citation type="journal article" date="2018" name="Sci. Rep.">
        <title>Genomic signatures of local adaptation to the degree of environmental predictability in rotifers.</title>
        <authorList>
            <person name="Franch-Gras L."/>
            <person name="Hahn C."/>
            <person name="Garcia-Roger E.M."/>
            <person name="Carmona M.J."/>
            <person name="Serra M."/>
            <person name="Gomez A."/>
        </authorList>
    </citation>
    <scope>NUCLEOTIDE SEQUENCE [LARGE SCALE GENOMIC DNA]</scope>
    <source>
        <strain evidence="2">HYR1</strain>
    </source>
</reference>
<comment type="caution">
    <text evidence="2">The sequence shown here is derived from an EMBL/GenBank/DDBJ whole genome shotgun (WGS) entry which is preliminary data.</text>
</comment>
<name>A0A3M7R7V2_BRAPC</name>